<feature type="region of interest" description="Disordered" evidence="2">
    <location>
        <begin position="1"/>
        <end position="28"/>
    </location>
</feature>
<dbReference type="PANTHER" id="PTHR35870">
    <property type="entry name" value="PROTEIN, PUTATIVE (AFU_ORTHOLOGUE AFUA_5G03330)-RELATED"/>
    <property type="match status" value="1"/>
</dbReference>
<dbReference type="EMBL" id="LATX01002055">
    <property type="protein sequence ID" value="KTB34621.1"/>
    <property type="molecule type" value="Genomic_DNA"/>
</dbReference>
<sequence>MNPTTFNLWPTPVQPPSRTSPARLGPTPESTNTLLEVLKKNHEKWHVFFDDFGRHNHISHHVLAVWALGAHEHIVKAGYDKNEWMQRPRGSSPGPVTKENFNDHLGDRRFYNAYLEFFTEIFRTEGYARALEDYVFSPKANFSSTNKDGRPPEMVSRLAAGLLHAHIHVGYGAEFGLPGMFVEGLTMAAISPANTTVLIPPALFTATKDSVVHTVSDPLNKASARLQSVFVSLGGSTPSQAPKNTHAFDILSRIGKDPRMESPQVLGIERILSATLERCGDAIFQYVSQWSIDTADPSSVEQKIEELQWTATLMYAVPGFKQIEGGEFNADFLAMHFVTSALFLPSLVAYLSPSSQAVLLRSYLAICLAWWIALGRPPLHIAEFFAADTAHPIQPGTQPTPHENALPSPNGVPNPWLPIIQDAIMHPDDHVPKCLRALLHYATLYSARPRGFFASTELDGAERLDGTLFVRAAGLTMQRLSRPMDKVPNMQIYWDRKTFIPGAPDDSY</sequence>
<gene>
    <name evidence="3" type="ORF">WG66_12785</name>
</gene>
<comment type="caution">
    <text evidence="3">The sequence shown here is derived from an EMBL/GenBank/DDBJ whole genome shotgun (WGS) entry which is preliminary data.</text>
</comment>
<dbReference type="eggNOG" id="ENOG502S69W">
    <property type="taxonomic scope" value="Eukaryota"/>
</dbReference>
<accession>A0A0W0FE74</accession>
<dbReference type="Pfam" id="PF14027">
    <property type="entry name" value="Questin_oxidase"/>
    <property type="match status" value="1"/>
</dbReference>
<reference evidence="3 4" key="1">
    <citation type="submission" date="2015-12" db="EMBL/GenBank/DDBJ databases">
        <title>Draft genome sequence of Moniliophthora roreri, the causal agent of frosty pod rot of cacao.</title>
        <authorList>
            <person name="Aime M.C."/>
            <person name="Diaz-Valderrama J.R."/>
            <person name="Kijpornyongpan T."/>
            <person name="Phillips-Mora W."/>
        </authorList>
    </citation>
    <scope>NUCLEOTIDE SEQUENCE [LARGE SCALE GENOMIC DNA]</scope>
    <source>
        <strain evidence="3 4">MCA 2952</strain>
    </source>
</reference>
<dbReference type="GO" id="GO:0016491">
    <property type="term" value="F:oxidoreductase activity"/>
    <property type="evidence" value="ECO:0007669"/>
    <property type="project" value="UniProtKB-KW"/>
</dbReference>
<proteinExistence type="predicted"/>
<organism evidence="3 4">
    <name type="scientific">Moniliophthora roreri</name>
    <name type="common">Frosty pod rot fungus</name>
    <name type="synonym">Monilia roreri</name>
    <dbReference type="NCBI Taxonomy" id="221103"/>
    <lineage>
        <taxon>Eukaryota</taxon>
        <taxon>Fungi</taxon>
        <taxon>Dikarya</taxon>
        <taxon>Basidiomycota</taxon>
        <taxon>Agaricomycotina</taxon>
        <taxon>Agaricomycetes</taxon>
        <taxon>Agaricomycetidae</taxon>
        <taxon>Agaricales</taxon>
        <taxon>Marasmiineae</taxon>
        <taxon>Marasmiaceae</taxon>
        <taxon>Moniliophthora</taxon>
    </lineage>
</organism>
<dbReference type="InterPro" id="IPR025337">
    <property type="entry name" value="Questin_oxidase-like"/>
</dbReference>
<dbReference type="Proteomes" id="UP000054988">
    <property type="component" value="Unassembled WGS sequence"/>
</dbReference>
<evidence type="ECO:0000256" key="2">
    <source>
        <dbReference type="SAM" id="MobiDB-lite"/>
    </source>
</evidence>
<evidence type="ECO:0000256" key="1">
    <source>
        <dbReference type="ARBA" id="ARBA00023002"/>
    </source>
</evidence>
<dbReference type="PANTHER" id="PTHR35870:SF1">
    <property type="entry name" value="PROTEIN, PUTATIVE (AFU_ORTHOLOGUE AFUA_5G03330)-RELATED"/>
    <property type="match status" value="1"/>
</dbReference>
<name>A0A0W0FE74_MONRR</name>
<evidence type="ECO:0000313" key="4">
    <source>
        <dbReference type="Proteomes" id="UP000054988"/>
    </source>
</evidence>
<protein>
    <submittedName>
        <fullName evidence="3">Uncharacterized protein</fullName>
    </submittedName>
</protein>
<evidence type="ECO:0000313" key="3">
    <source>
        <dbReference type="EMBL" id="KTB34621.1"/>
    </source>
</evidence>
<dbReference type="AlphaFoldDB" id="A0A0W0FE74"/>
<keyword evidence="1" id="KW-0560">Oxidoreductase</keyword>